<evidence type="ECO:0000313" key="1">
    <source>
        <dbReference type="EMBL" id="CDW18706.1"/>
    </source>
</evidence>
<protein>
    <submittedName>
        <fullName evidence="1">Uncharacterized protein</fullName>
    </submittedName>
</protein>
<reference evidence="1" key="1">
    <citation type="submission" date="2014-05" db="EMBL/GenBank/DDBJ databases">
        <authorList>
            <person name="Chronopoulou M."/>
        </authorList>
    </citation>
    <scope>NUCLEOTIDE SEQUENCE</scope>
    <source>
        <tissue evidence="1">Whole organism</tissue>
    </source>
</reference>
<organism evidence="1">
    <name type="scientific">Lepeophtheirus salmonis</name>
    <name type="common">Salmon louse</name>
    <name type="synonym">Caligus salmonis</name>
    <dbReference type="NCBI Taxonomy" id="72036"/>
    <lineage>
        <taxon>Eukaryota</taxon>
        <taxon>Metazoa</taxon>
        <taxon>Ecdysozoa</taxon>
        <taxon>Arthropoda</taxon>
        <taxon>Crustacea</taxon>
        <taxon>Multicrustacea</taxon>
        <taxon>Hexanauplia</taxon>
        <taxon>Copepoda</taxon>
        <taxon>Siphonostomatoida</taxon>
        <taxon>Caligidae</taxon>
        <taxon>Lepeophtheirus</taxon>
    </lineage>
</organism>
<name>A0A0K2SZP6_LEPSM</name>
<accession>A0A0K2SZP6</accession>
<dbReference type="EMBL" id="HACA01001345">
    <property type="protein sequence ID" value="CDW18706.1"/>
    <property type="molecule type" value="Transcribed_RNA"/>
</dbReference>
<sequence>MSFLHQLCEILELHQIVMGNSCPFNGYYHLTANAPRDCSSNSFCKSRIGFLFKEVHTIIDDSGNTIYLMHK</sequence>
<proteinExistence type="predicted"/>
<dbReference type="AlphaFoldDB" id="A0A0K2SZP6"/>